<name>A0A2Z2NH62_9GAMM</name>
<protein>
    <recommendedName>
        <fullName evidence="10">Ion-translocating oxidoreductase complex subunit D</fullName>
        <ecNumber evidence="10">7.-.-.-</ecNumber>
    </recommendedName>
    <alternativeName>
        <fullName evidence="10">Rnf electron transport complex subunit D</fullName>
    </alternativeName>
</protein>
<comment type="function">
    <text evidence="10">Part of a membrane-bound complex that couples electron transfer with translocation of ions across the membrane.</text>
</comment>
<dbReference type="HAMAP" id="MF_00462">
    <property type="entry name" value="RsxD_RnfD"/>
    <property type="match status" value="1"/>
</dbReference>
<keyword evidence="3 10" id="KW-0285">Flavoprotein</keyword>
<keyword evidence="10" id="KW-1003">Cell membrane</keyword>
<evidence type="ECO:0000256" key="8">
    <source>
        <dbReference type="ARBA" id="ARBA00022989"/>
    </source>
</evidence>
<dbReference type="InterPro" id="IPR004338">
    <property type="entry name" value="NqrB/RnfD"/>
</dbReference>
<evidence type="ECO:0000256" key="3">
    <source>
        <dbReference type="ARBA" id="ARBA00022630"/>
    </source>
</evidence>
<evidence type="ECO:0000313" key="11">
    <source>
        <dbReference type="EMBL" id="ASJ70423.1"/>
    </source>
</evidence>
<dbReference type="GO" id="GO:0055085">
    <property type="term" value="P:transmembrane transport"/>
    <property type="evidence" value="ECO:0007669"/>
    <property type="project" value="InterPro"/>
</dbReference>
<keyword evidence="12" id="KW-1185">Reference proteome</keyword>
<dbReference type="RefSeq" id="WP_088915971.1">
    <property type="nucleotide sequence ID" value="NZ_CP018632.1"/>
</dbReference>
<dbReference type="Pfam" id="PF03116">
    <property type="entry name" value="NQR2_RnfD_RnfE"/>
    <property type="match status" value="1"/>
</dbReference>
<feature type="transmembrane region" description="Helical" evidence="10">
    <location>
        <begin position="227"/>
        <end position="244"/>
    </location>
</feature>
<feature type="transmembrane region" description="Helical" evidence="10">
    <location>
        <begin position="275"/>
        <end position="295"/>
    </location>
</feature>
<evidence type="ECO:0000256" key="4">
    <source>
        <dbReference type="ARBA" id="ARBA00022643"/>
    </source>
</evidence>
<evidence type="ECO:0000256" key="5">
    <source>
        <dbReference type="ARBA" id="ARBA00022692"/>
    </source>
</evidence>
<dbReference type="GO" id="GO:0022900">
    <property type="term" value="P:electron transport chain"/>
    <property type="evidence" value="ECO:0007669"/>
    <property type="project" value="UniProtKB-UniRule"/>
</dbReference>
<dbReference type="PANTHER" id="PTHR30578">
    <property type="entry name" value="ELECTRON TRANSPORT COMPLEX PROTEIN RNFD"/>
    <property type="match status" value="1"/>
</dbReference>
<feature type="modified residue" description="FMN phosphoryl threonine" evidence="10">
    <location>
        <position position="170"/>
    </location>
</feature>
<evidence type="ECO:0000313" key="12">
    <source>
        <dbReference type="Proteomes" id="UP000250079"/>
    </source>
</evidence>
<keyword evidence="7 10" id="KW-0249">Electron transport</keyword>
<dbReference type="EC" id="7.-.-.-" evidence="10"/>
<dbReference type="GO" id="GO:0005886">
    <property type="term" value="C:plasma membrane"/>
    <property type="evidence" value="ECO:0007669"/>
    <property type="project" value="UniProtKB-SubCell"/>
</dbReference>
<organism evidence="11 12">
    <name type="scientific">Granulosicoccus antarcticus IMCC3135</name>
    <dbReference type="NCBI Taxonomy" id="1192854"/>
    <lineage>
        <taxon>Bacteria</taxon>
        <taxon>Pseudomonadati</taxon>
        <taxon>Pseudomonadota</taxon>
        <taxon>Gammaproteobacteria</taxon>
        <taxon>Chromatiales</taxon>
        <taxon>Granulosicoccaceae</taxon>
        <taxon>Granulosicoccus</taxon>
    </lineage>
</organism>
<evidence type="ECO:0000256" key="2">
    <source>
        <dbReference type="ARBA" id="ARBA00022553"/>
    </source>
</evidence>
<dbReference type="PANTHER" id="PTHR30578:SF0">
    <property type="entry name" value="ION-TRANSLOCATING OXIDOREDUCTASE COMPLEX SUBUNIT D"/>
    <property type="match status" value="1"/>
</dbReference>
<dbReference type="OrthoDB" id="9776359at2"/>
<keyword evidence="5 10" id="KW-0812">Transmembrane</keyword>
<comment type="subcellular location">
    <subcellularLocation>
        <location evidence="10">Cell inner membrane</location>
        <topology evidence="10">Multi-pass membrane protein</topology>
    </subcellularLocation>
</comment>
<comment type="similarity">
    <text evidence="10">Belongs to the NqrB/RnfD family.</text>
</comment>
<keyword evidence="8 10" id="KW-1133">Transmembrane helix</keyword>
<evidence type="ECO:0000256" key="1">
    <source>
        <dbReference type="ARBA" id="ARBA00022448"/>
    </source>
</evidence>
<accession>A0A2Z2NH62</accession>
<gene>
    <name evidence="11" type="primary">rsxD</name>
    <name evidence="10" type="synonym">rnfD</name>
    <name evidence="11" type="ORF">IMCC3135_01520</name>
</gene>
<evidence type="ECO:0000256" key="7">
    <source>
        <dbReference type="ARBA" id="ARBA00022982"/>
    </source>
</evidence>
<comment type="subunit">
    <text evidence="10">The complex is composed of six subunits: RnfA, RnfB, RnfC, RnfD, RnfE and RnfG.</text>
</comment>
<keyword evidence="9 10" id="KW-0472">Membrane</keyword>
<feature type="transmembrane region" description="Helical" evidence="10">
    <location>
        <begin position="21"/>
        <end position="40"/>
    </location>
</feature>
<feature type="transmembrane region" description="Helical" evidence="10">
    <location>
        <begin position="307"/>
        <end position="325"/>
    </location>
</feature>
<dbReference type="NCBIfam" id="TIGR01946">
    <property type="entry name" value="rnfD"/>
    <property type="match status" value="1"/>
</dbReference>
<sequence>MSTLTPDTKALNFPRRSVGRIMSHVMLALLPGTLVMALTIDAGVLFNVLVAILSALCMEAALLHLRDRPIRPALSDGSIALAAWLLALCVPPSLPLWQLIVGVGVMTTLGKHLYGGLGHNPFNPAMVAYAVLLVSFPVTMTDWSLSQDPEPTSSTQQLQADEWDAMSGATPLDRLREIRRVETDTFTVNAPVSSGTGASASANLSDTSVSVNDYRQVSTQLILHSPWIWVSIAWLCGGLYLLLIRVISWHIPISVIASLAGLYAGYGLLTSSSALPVLPALMSGAIMLGVFFIATDPVSAATSNSGKLVYGIGIGLFTFIIREFSSYPEGFAFAVLLMNTCVPLIDYLFTGPKGS</sequence>
<feature type="transmembrane region" description="Helical" evidence="10">
    <location>
        <begin position="126"/>
        <end position="145"/>
    </location>
</feature>
<comment type="cofactor">
    <cofactor evidence="10">
        <name>FMN</name>
        <dbReference type="ChEBI" id="CHEBI:58210"/>
    </cofactor>
</comment>
<dbReference type="AlphaFoldDB" id="A0A2Z2NH62"/>
<dbReference type="InterPro" id="IPR011303">
    <property type="entry name" value="RnfD_bac"/>
</dbReference>
<keyword evidence="1 10" id="KW-0813">Transport</keyword>
<dbReference type="Proteomes" id="UP000250079">
    <property type="component" value="Chromosome"/>
</dbReference>
<feature type="transmembrane region" description="Helical" evidence="10">
    <location>
        <begin position="46"/>
        <end position="65"/>
    </location>
</feature>
<evidence type="ECO:0000256" key="9">
    <source>
        <dbReference type="ARBA" id="ARBA00023136"/>
    </source>
</evidence>
<dbReference type="KEGG" id="gai:IMCC3135_01520"/>
<keyword evidence="6 10" id="KW-1278">Translocase</keyword>
<reference evidence="11 12" key="1">
    <citation type="submission" date="2016-12" db="EMBL/GenBank/DDBJ databases">
        <authorList>
            <person name="Song W.-J."/>
            <person name="Kurnit D.M."/>
        </authorList>
    </citation>
    <scope>NUCLEOTIDE SEQUENCE [LARGE SCALE GENOMIC DNA]</scope>
    <source>
        <strain evidence="11 12">IMCC3135</strain>
    </source>
</reference>
<keyword evidence="2 10" id="KW-0597">Phosphoprotein</keyword>
<keyword evidence="4 10" id="KW-0288">FMN</keyword>
<feature type="transmembrane region" description="Helical" evidence="10">
    <location>
        <begin position="331"/>
        <end position="349"/>
    </location>
</feature>
<keyword evidence="10" id="KW-0997">Cell inner membrane</keyword>
<evidence type="ECO:0000256" key="10">
    <source>
        <dbReference type="HAMAP-Rule" id="MF_00462"/>
    </source>
</evidence>
<proteinExistence type="inferred from homology"/>
<feature type="transmembrane region" description="Helical" evidence="10">
    <location>
        <begin position="72"/>
        <end position="90"/>
    </location>
</feature>
<dbReference type="EMBL" id="CP018632">
    <property type="protein sequence ID" value="ASJ70423.1"/>
    <property type="molecule type" value="Genomic_DNA"/>
</dbReference>
<feature type="transmembrane region" description="Helical" evidence="10">
    <location>
        <begin position="251"/>
        <end position="269"/>
    </location>
</feature>
<evidence type="ECO:0000256" key="6">
    <source>
        <dbReference type="ARBA" id="ARBA00022967"/>
    </source>
</evidence>